<feature type="domain" description="CHASE" evidence="11">
    <location>
        <begin position="85"/>
        <end position="250"/>
    </location>
</feature>
<dbReference type="Pfam" id="PF03924">
    <property type="entry name" value="CHASE"/>
    <property type="match status" value="1"/>
</dbReference>
<dbReference type="EC" id="2.7.7.65" evidence="3"/>
<dbReference type="InterPro" id="IPR006189">
    <property type="entry name" value="CHASE_dom"/>
</dbReference>
<name>A0A085VLT6_PSESX</name>
<dbReference type="InterPro" id="IPR035965">
    <property type="entry name" value="PAS-like_dom_sf"/>
</dbReference>
<dbReference type="InterPro" id="IPR042240">
    <property type="entry name" value="CHASE_sf"/>
</dbReference>
<sequence>MPSNPVRPKILGFISEQASPWVVAMTALVLGLVLTIILALANFELYKRQLVQRFSLIASEHFSRIQERLDGQVSRLDSLRRFFVFSDQISRAEFNGFAAPLLMGTQAYSWAPRVVESERESFERQAVTEGLDGFSVRELGVAGGLQKAAVRAEYFPVLFTRSRSTLPLPLGFDIASDQLRHQALERALQLGSMVATPRVHLVGLDPLNATGILLLSPVLAADARFSTRADDVSGFVMAVISLSALMTEGLPTQENLAVTLRDLAAPDEPELLYQSTTAAADSDLRVSTLLNLADRDYLLEIRPTEIFLNSNQSQRVNVILLGTLLSVMLSALLYSLVGQRQRALRLVDQRTSELRQREQQLRGTHGQLRNVLNAATEVAIIATDLNGVISTFNVGAQKMLGYSNDEVVGRFTLKDLQLTAELEEHAQRLSVGYGTQVSAGEAIFVEASQESIHQSREWTFVRRDSSTLSVNMLVTAVRDEQGQWVGYLAVCIDITERKRVEEELRRLAVTDSLTGIFNRRYFQERFAVELGRVQGSGGELSVIMLDIDHFKRINDQLGHAKGDWALQAISQRISLRLRSNEVFCRLGGEEFMVLCPGIDAVQAHQLALDLWRELRSQPVDGIGTITASFGVAGWREGEGDDALLLRVDSRVYAAKQAGRDRVEPELP</sequence>
<comment type="cofactor">
    <cofactor evidence="1">
        <name>Mg(2+)</name>
        <dbReference type="ChEBI" id="CHEBI:18420"/>
    </cofactor>
</comment>
<dbReference type="CDD" id="cd00130">
    <property type="entry name" value="PAS"/>
    <property type="match status" value="1"/>
</dbReference>
<evidence type="ECO:0000259" key="10">
    <source>
        <dbReference type="PROSITE" id="PS50113"/>
    </source>
</evidence>
<evidence type="ECO:0000313" key="14">
    <source>
        <dbReference type="Proteomes" id="UP000028643"/>
    </source>
</evidence>
<dbReference type="PROSITE" id="PS50839">
    <property type="entry name" value="CHASE"/>
    <property type="match status" value="1"/>
</dbReference>
<keyword evidence="6 8" id="KW-0472">Membrane</keyword>
<dbReference type="GO" id="GO:0052621">
    <property type="term" value="F:diguanylate cyclase activity"/>
    <property type="evidence" value="ECO:0007669"/>
    <property type="project" value="UniProtKB-EC"/>
</dbReference>
<dbReference type="InterPro" id="IPR029787">
    <property type="entry name" value="Nucleotide_cyclase"/>
</dbReference>
<dbReference type="InterPro" id="IPR000700">
    <property type="entry name" value="PAS-assoc_C"/>
</dbReference>
<reference evidence="13 14" key="1">
    <citation type="submission" date="2014-07" db="EMBL/GenBank/DDBJ databases">
        <title>Draft Genome Sequences of Environmental Pseudomonas syringae strains.</title>
        <authorList>
            <person name="Baltrus D.A."/>
            <person name="Berge O."/>
            <person name="Morris C."/>
        </authorList>
    </citation>
    <scope>NUCLEOTIDE SEQUENCE [LARGE SCALE GENOMIC DNA]</scope>
    <source>
        <strain evidence="13 14">CEB003</strain>
    </source>
</reference>
<evidence type="ECO:0000256" key="7">
    <source>
        <dbReference type="ARBA" id="ARBA00034247"/>
    </source>
</evidence>
<gene>
    <name evidence="13" type="ORF">IV02_00755</name>
</gene>
<dbReference type="GO" id="GO:0007165">
    <property type="term" value="P:signal transduction"/>
    <property type="evidence" value="ECO:0007669"/>
    <property type="project" value="UniProtKB-ARBA"/>
</dbReference>
<dbReference type="GO" id="GO:0005886">
    <property type="term" value="C:plasma membrane"/>
    <property type="evidence" value="ECO:0007669"/>
    <property type="project" value="UniProtKB-SubCell"/>
</dbReference>
<evidence type="ECO:0000256" key="6">
    <source>
        <dbReference type="ARBA" id="ARBA00023136"/>
    </source>
</evidence>
<feature type="transmembrane region" description="Helical" evidence="8">
    <location>
        <begin position="318"/>
        <end position="337"/>
    </location>
</feature>
<dbReference type="Pfam" id="PF00989">
    <property type="entry name" value="PAS"/>
    <property type="match status" value="1"/>
</dbReference>
<dbReference type="CDD" id="cd01949">
    <property type="entry name" value="GGDEF"/>
    <property type="match status" value="1"/>
</dbReference>
<feature type="domain" description="PAC" evidence="10">
    <location>
        <begin position="454"/>
        <end position="506"/>
    </location>
</feature>
<evidence type="ECO:0000256" key="8">
    <source>
        <dbReference type="SAM" id="Phobius"/>
    </source>
</evidence>
<dbReference type="SMART" id="SM00091">
    <property type="entry name" value="PAS"/>
    <property type="match status" value="1"/>
</dbReference>
<comment type="caution">
    <text evidence="13">The sequence shown here is derived from an EMBL/GenBank/DDBJ whole genome shotgun (WGS) entry which is preliminary data.</text>
</comment>
<dbReference type="Pfam" id="PF00990">
    <property type="entry name" value="GGDEF"/>
    <property type="match status" value="1"/>
</dbReference>
<dbReference type="Gene3D" id="3.30.450.350">
    <property type="entry name" value="CHASE domain"/>
    <property type="match status" value="1"/>
</dbReference>
<comment type="subcellular location">
    <subcellularLocation>
        <location evidence="2">Cell inner membrane</location>
    </subcellularLocation>
</comment>
<dbReference type="AlphaFoldDB" id="A0A085VLT6"/>
<dbReference type="GO" id="GO:0006355">
    <property type="term" value="P:regulation of DNA-templated transcription"/>
    <property type="evidence" value="ECO:0007669"/>
    <property type="project" value="InterPro"/>
</dbReference>
<evidence type="ECO:0000256" key="5">
    <source>
        <dbReference type="ARBA" id="ARBA00022989"/>
    </source>
</evidence>
<dbReference type="PANTHER" id="PTHR45138:SF9">
    <property type="entry name" value="DIGUANYLATE CYCLASE DGCM-RELATED"/>
    <property type="match status" value="1"/>
</dbReference>
<dbReference type="EMBL" id="JPQT01000010">
    <property type="protein sequence ID" value="KFE56399.1"/>
    <property type="molecule type" value="Genomic_DNA"/>
</dbReference>
<dbReference type="InterPro" id="IPR043128">
    <property type="entry name" value="Rev_trsase/Diguanyl_cyclase"/>
</dbReference>
<feature type="transmembrane region" description="Helical" evidence="8">
    <location>
        <begin position="20"/>
        <end position="43"/>
    </location>
</feature>
<dbReference type="SMART" id="SM01079">
    <property type="entry name" value="CHASE"/>
    <property type="match status" value="1"/>
</dbReference>
<dbReference type="InterPro" id="IPR000160">
    <property type="entry name" value="GGDEF_dom"/>
</dbReference>
<dbReference type="SMART" id="SM00267">
    <property type="entry name" value="GGDEF"/>
    <property type="match status" value="1"/>
</dbReference>
<dbReference type="InterPro" id="IPR001610">
    <property type="entry name" value="PAC"/>
</dbReference>
<dbReference type="PROSITE" id="PS50887">
    <property type="entry name" value="GGDEF"/>
    <property type="match status" value="1"/>
</dbReference>
<dbReference type="PROSITE" id="PS50113">
    <property type="entry name" value="PAC"/>
    <property type="match status" value="1"/>
</dbReference>
<dbReference type="FunFam" id="3.30.70.270:FF:000001">
    <property type="entry name" value="Diguanylate cyclase domain protein"/>
    <property type="match status" value="1"/>
</dbReference>
<dbReference type="NCBIfam" id="TIGR00254">
    <property type="entry name" value="GGDEF"/>
    <property type="match status" value="1"/>
</dbReference>
<evidence type="ECO:0000256" key="2">
    <source>
        <dbReference type="ARBA" id="ARBA00004533"/>
    </source>
</evidence>
<dbReference type="Proteomes" id="UP000028643">
    <property type="component" value="Unassembled WGS sequence"/>
</dbReference>
<dbReference type="SUPFAM" id="SSF55785">
    <property type="entry name" value="PYP-like sensor domain (PAS domain)"/>
    <property type="match status" value="1"/>
</dbReference>
<dbReference type="NCBIfam" id="TIGR00229">
    <property type="entry name" value="sensory_box"/>
    <property type="match status" value="1"/>
</dbReference>
<keyword evidence="4 8" id="KW-0812">Transmembrane</keyword>
<evidence type="ECO:0000259" key="12">
    <source>
        <dbReference type="PROSITE" id="PS50887"/>
    </source>
</evidence>
<protein>
    <recommendedName>
        <fullName evidence="3">diguanylate cyclase</fullName>
        <ecNumber evidence="3">2.7.7.65</ecNumber>
    </recommendedName>
</protein>
<comment type="catalytic activity">
    <reaction evidence="7">
        <text>2 GTP = 3',3'-c-di-GMP + 2 diphosphate</text>
        <dbReference type="Rhea" id="RHEA:24898"/>
        <dbReference type="ChEBI" id="CHEBI:33019"/>
        <dbReference type="ChEBI" id="CHEBI:37565"/>
        <dbReference type="ChEBI" id="CHEBI:58805"/>
        <dbReference type="EC" id="2.7.7.65"/>
    </reaction>
</comment>
<dbReference type="Gene3D" id="3.30.70.270">
    <property type="match status" value="1"/>
</dbReference>
<feature type="domain" description="PAS" evidence="9">
    <location>
        <begin position="364"/>
        <end position="416"/>
    </location>
</feature>
<feature type="domain" description="GGDEF" evidence="12">
    <location>
        <begin position="538"/>
        <end position="667"/>
    </location>
</feature>
<dbReference type="SMART" id="SM00086">
    <property type="entry name" value="PAC"/>
    <property type="match status" value="1"/>
</dbReference>
<dbReference type="Gene3D" id="3.30.450.20">
    <property type="entry name" value="PAS domain"/>
    <property type="match status" value="1"/>
</dbReference>
<dbReference type="SUPFAM" id="SSF55073">
    <property type="entry name" value="Nucleotide cyclase"/>
    <property type="match status" value="1"/>
</dbReference>
<evidence type="ECO:0000259" key="11">
    <source>
        <dbReference type="PROSITE" id="PS50839"/>
    </source>
</evidence>
<dbReference type="PANTHER" id="PTHR45138">
    <property type="entry name" value="REGULATORY COMPONENTS OF SENSORY TRANSDUCTION SYSTEM"/>
    <property type="match status" value="1"/>
</dbReference>
<organism evidence="13 14">
    <name type="scientific">Pseudomonas syringae</name>
    <dbReference type="NCBI Taxonomy" id="317"/>
    <lineage>
        <taxon>Bacteria</taxon>
        <taxon>Pseudomonadati</taxon>
        <taxon>Pseudomonadota</taxon>
        <taxon>Gammaproteobacteria</taxon>
        <taxon>Pseudomonadales</taxon>
        <taxon>Pseudomonadaceae</taxon>
        <taxon>Pseudomonas</taxon>
    </lineage>
</organism>
<dbReference type="PROSITE" id="PS50112">
    <property type="entry name" value="PAS"/>
    <property type="match status" value="1"/>
</dbReference>
<proteinExistence type="predicted"/>
<evidence type="ECO:0000256" key="4">
    <source>
        <dbReference type="ARBA" id="ARBA00022692"/>
    </source>
</evidence>
<evidence type="ECO:0000256" key="1">
    <source>
        <dbReference type="ARBA" id="ARBA00001946"/>
    </source>
</evidence>
<evidence type="ECO:0000313" key="13">
    <source>
        <dbReference type="EMBL" id="KFE56399.1"/>
    </source>
</evidence>
<dbReference type="InterPro" id="IPR050469">
    <property type="entry name" value="Diguanylate_Cyclase"/>
</dbReference>
<dbReference type="RefSeq" id="WP_020290152.1">
    <property type="nucleotide sequence ID" value="NZ_JPQT01000010.1"/>
</dbReference>
<dbReference type="InterPro" id="IPR000014">
    <property type="entry name" value="PAS"/>
</dbReference>
<accession>A0A085VLT6</accession>
<evidence type="ECO:0000259" key="9">
    <source>
        <dbReference type="PROSITE" id="PS50112"/>
    </source>
</evidence>
<keyword evidence="5 8" id="KW-1133">Transmembrane helix</keyword>
<dbReference type="PATRIC" id="fig|317.174.peg.157"/>
<evidence type="ECO:0000256" key="3">
    <source>
        <dbReference type="ARBA" id="ARBA00012528"/>
    </source>
</evidence>
<dbReference type="InterPro" id="IPR013767">
    <property type="entry name" value="PAS_fold"/>
</dbReference>